<accession>A0AA88XRD9</accession>
<keyword evidence="2" id="KW-1185">Reference proteome</keyword>
<gene>
    <name evidence="1" type="ORF">FSP39_011634</name>
</gene>
<dbReference type="EMBL" id="VSWD01000010">
    <property type="protein sequence ID" value="KAK3090410.1"/>
    <property type="molecule type" value="Genomic_DNA"/>
</dbReference>
<sequence length="141" mass="16494">MSESNYHLEALRKQRVIERKKDAMAKLTKGQHDTCADPGDVQQTKDTILFTGPGDYDYNRNIPDKFRVSNEGYQNRYRDRHNLAPHCDLAYAVIYPGKDNSDYTSDQNRNNRRMNQKLDKYDVQQRVNGEFHVQVLKATPE</sequence>
<organism evidence="1 2">
    <name type="scientific">Pinctada imbricata</name>
    <name type="common">Atlantic pearl-oyster</name>
    <name type="synonym">Pinctada martensii</name>
    <dbReference type="NCBI Taxonomy" id="66713"/>
    <lineage>
        <taxon>Eukaryota</taxon>
        <taxon>Metazoa</taxon>
        <taxon>Spiralia</taxon>
        <taxon>Lophotrochozoa</taxon>
        <taxon>Mollusca</taxon>
        <taxon>Bivalvia</taxon>
        <taxon>Autobranchia</taxon>
        <taxon>Pteriomorphia</taxon>
        <taxon>Pterioida</taxon>
        <taxon>Pterioidea</taxon>
        <taxon>Pteriidae</taxon>
        <taxon>Pinctada</taxon>
    </lineage>
</organism>
<evidence type="ECO:0000313" key="2">
    <source>
        <dbReference type="Proteomes" id="UP001186944"/>
    </source>
</evidence>
<proteinExistence type="predicted"/>
<dbReference type="AlphaFoldDB" id="A0AA88XRD9"/>
<protein>
    <submittedName>
        <fullName evidence="1">Uncharacterized protein</fullName>
    </submittedName>
</protein>
<dbReference type="Proteomes" id="UP001186944">
    <property type="component" value="Unassembled WGS sequence"/>
</dbReference>
<evidence type="ECO:0000313" key="1">
    <source>
        <dbReference type="EMBL" id="KAK3090410.1"/>
    </source>
</evidence>
<comment type="caution">
    <text evidence="1">The sequence shown here is derived from an EMBL/GenBank/DDBJ whole genome shotgun (WGS) entry which is preliminary data.</text>
</comment>
<reference evidence="1" key="1">
    <citation type="submission" date="2019-08" db="EMBL/GenBank/DDBJ databases">
        <title>The improved chromosome-level genome for the pearl oyster Pinctada fucata martensii using PacBio sequencing and Hi-C.</title>
        <authorList>
            <person name="Zheng Z."/>
        </authorList>
    </citation>
    <scope>NUCLEOTIDE SEQUENCE</scope>
    <source>
        <strain evidence="1">ZZ-2019</strain>
        <tissue evidence="1">Adductor muscle</tissue>
    </source>
</reference>
<name>A0AA88XRD9_PINIB</name>